<dbReference type="InterPro" id="IPR050776">
    <property type="entry name" value="Ank_Repeat/CDKN_Inhibitor"/>
</dbReference>
<organism evidence="5 6">
    <name type="scientific">Oryctolagus cuniculus</name>
    <name type="common">Rabbit</name>
    <dbReference type="NCBI Taxonomy" id="9986"/>
    <lineage>
        <taxon>Eukaryota</taxon>
        <taxon>Metazoa</taxon>
        <taxon>Chordata</taxon>
        <taxon>Craniata</taxon>
        <taxon>Vertebrata</taxon>
        <taxon>Euteleostomi</taxon>
        <taxon>Mammalia</taxon>
        <taxon>Eutheria</taxon>
        <taxon>Euarchontoglires</taxon>
        <taxon>Glires</taxon>
        <taxon>Lagomorpha</taxon>
        <taxon>Leporidae</taxon>
        <taxon>Oryctolagus</taxon>
    </lineage>
</organism>
<dbReference type="Pfam" id="PF12796">
    <property type="entry name" value="Ank_2"/>
    <property type="match status" value="1"/>
</dbReference>
<dbReference type="Gene3D" id="1.25.40.20">
    <property type="entry name" value="Ankyrin repeat-containing domain"/>
    <property type="match status" value="1"/>
</dbReference>
<name>A0A5F9DNS6_RABIT</name>
<dbReference type="Ensembl" id="ENSOCUT00000064814.1">
    <property type="protein sequence ID" value="ENSOCUP00000047685.1"/>
    <property type="gene ID" value="ENSOCUG00000007521.4"/>
</dbReference>
<sequence length="356" mass="38428">TVRGWPCVPPPKVVQLWSPRASLSRGLWGARPWCTVCARVTIPGTPVWQGDRCKDACAPWAVRPLDTSLRAQEEAGSLRAALSSLAFSVVGERELVSTGSGGSRPRCPVVLSQTPCRSCTVLGEWPPRGPLGRAPWVAYPPVSVFSPPPLLPSKLECLVQLVRAGAALNVCTTRFAQTPAHSAAFGGHPQCLVWLIQAGANVNKPECEGENPIHKAARSGSLDCISALVASGARVDSGPGLRHAAGERRGGRRSGQDAHRQRGWRPNRWGCTGSCPLPRRRRGPQGHRDIHCVRHADPVPVPQPVRPLLLSGAPRAAVLPARVDEEEWLRCSLWRRKARAALPGAQLRPSMCLVWL</sequence>
<feature type="region of interest" description="Disordered" evidence="4">
    <location>
        <begin position="236"/>
        <end position="265"/>
    </location>
</feature>
<keyword evidence="2 3" id="KW-0040">ANK repeat</keyword>
<dbReference type="Bgee" id="ENSOCUG00000007521">
    <property type="expression patterns" value="Expressed in skeletal muscle tissue and 18 other cell types or tissues"/>
</dbReference>
<dbReference type="GeneTree" id="ENSGT00940000156564"/>
<dbReference type="STRING" id="9986.ENSOCUP00000047685"/>
<feature type="compositionally biased region" description="Basic and acidic residues" evidence="4">
    <location>
        <begin position="244"/>
        <end position="260"/>
    </location>
</feature>
<dbReference type="PANTHER" id="PTHR24201:SF12">
    <property type="entry name" value="ANKYRIN REPEAT DOMAIN 10"/>
    <property type="match status" value="1"/>
</dbReference>
<dbReference type="SUPFAM" id="SSF48403">
    <property type="entry name" value="Ankyrin repeat"/>
    <property type="match status" value="1"/>
</dbReference>
<protein>
    <submittedName>
        <fullName evidence="5">Uncharacterized protein</fullName>
    </submittedName>
</protein>
<dbReference type="InterPro" id="IPR036770">
    <property type="entry name" value="Ankyrin_rpt-contain_sf"/>
</dbReference>
<feature type="repeat" description="ANK" evidence="3">
    <location>
        <begin position="208"/>
        <end position="240"/>
    </location>
</feature>
<dbReference type="PROSITE" id="PS50088">
    <property type="entry name" value="ANK_REPEAT"/>
    <property type="match status" value="2"/>
</dbReference>
<dbReference type="SMR" id="A0A5F9DNS6"/>
<keyword evidence="6" id="KW-1185">Reference proteome</keyword>
<dbReference type="InParanoid" id="A0A5F9DNS6"/>
<feature type="repeat" description="ANK" evidence="3">
    <location>
        <begin position="175"/>
        <end position="207"/>
    </location>
</feature>
<reference evidence="5 6" key="1">
    <citation type="journal article" date="2011" name="Nature">
        <title>A high-resolution map of human evolutionary constraint using 29 mammals.</title>
        <authorList>
            <person name="Lindblad-Toh K."/>
            <person name="Garber M."/>
            <person name="Zuk O."/>
            <person name="Lin M.F."/>
            <person name="Parker B.J."/>
            <person name="Washietl S."/>
            <person name="Kheradpour P."/>
            <person name="Ernst J."/>
            <person name="Jordan G."/>
            <person name="Mauceli E."/>
            <person name="Ward L.D."/>
            <person name="Lowe C.B."/>
            <person name="Holloway A.K."/>
            <person name="Clamp M."/>
            <person name="Gnerre S."/>
            <person name="Alfoldi J."/>
            <person name="Beal K."/>
            <person name="Chang J."/>
            <person name="Clawson H."/>
            <person name="Cuff J."/>
            <person name="Di Palma F."/>
            <person name="Fitzgerald S."/>
            <person name="Flicek P."/>
            <person name="Guttman M."/>
            <person name="Hubisz M.J."/>
            <person name="Jaffe D.B."/>
            <person name="Jungreis I."/>
            <person name="Kent W.J."/>
            <person name="Kostka D."/>
            <person name="Lara M."/>
            <person name="Martins A.L."/>
            <person name="Massingham T."/>
            <person name="Moltke I."/>
            <person name="Raney B.J."/>
            <person name="Rasmussen M.D."/>
            <person name="Robinson J."/>
            <person name="Stark A."/>
            <person name="Vilella A.J."/>
            <person name="Wen J."/>
            <person name="Xie X."/>
            <person name="Zody M.C."/>
            <person name="Baldwin J."/>
            <person name="Bloom T."/>
            <person name="Chin C.W."/>
            <person name="Heiman D."/>
            <person name="Nicol R."/>
            <person name="Nusbaum C."/>
            <person name="Young S."/>
            <person name="Wilkinson J."/>
            <person name="Worley K.C."/>
            <person name="Kovar C.L."/>
            <person name="Muzny D.M."/>
            <person name="Gibbs R.A."/>
            <person name="Cree A."/>
            <person name="Dihn H.H."/>
            <person name="Fowler G."/>
            <person name="Jhangiani S."/>
            <person name="Joshi V."/>
            <person name="Lee S."/>
            <person name="Lewis L.R."/>
            <person name="Nazareth L.V."/>
            <person name="Okwuonu G."/>
            <person name="Santibanez J."/>
            <person name="Warren W.C."/>
            <person name="Mardis E.R."/>
            <person name="Weinstock G.M."/>
            <person name="Wilson R.K."/>
            <person name="Delehaunty K."/>
            <person name="Dooling D."/>
            <person name="Fronik C."/>
            <person name="Fulton L."/>
            <person name="Fulton B."/>
            <person name="Graves T."/>
            <person name="Minx P."/>
            <person name="Sodergren E."/>
            <person name="Birney E."/>
            <person name="Margulies E.H."/>
            <person name="Herrero J."/>
            <person name="Green E.D."/>
            <person name="Haussler D."/>
            <person name="Siepel A."/>
            <person name="Goldman N."/>
            <person name="Pollard K.S."/>
            <person name="Pedersen J.S."/>
            <person name="Lander E.S."/>
            <person name="Kellis M."/>
        </authorList>
    </citation>
    <scope>NUCLEOTIDE SEQUENCE [LARGE SCALE GENOMIC DNA]</scope>
    <source>
        <strain evidence="6">Thorbecke</strain>
    </source>
</reference>
<proteinExistence type="predicted"/>
<dbReference type="InterPro" id="IPR002110">
    <property type="entry name" value="Ankyrin_rpt"/>
</dbReference>
<accession>A0A5F9DNS6</accession>
<evidence type="ECO:0000256" key="4">
    <source>
        <dbReference type="SAM" id="MobiDB-lite"/>
    </source>
</evidence>
<evidence type="ECO:0000256" key="3">
    <source>
        <dbReference type="PROSITE-ProRule" id="PRU00023"/>
    </source>
</evidence>
<evidence type="ECO:0000256" key="2">
    <source>
        <dbReference type="ARBA" id="ARBA00023043"/>
    </source>
</evidence>
<evidence type="ECO:0000313" key="5">
    <source>
        <dbReference type="Ensembl" id="ENSOCUP00000047685.1"/>
    </source>
</evidence>
<reference evidence="5" key="3">
    <citation type="submission" date="2025-09" db="UniProtKB">
        <authorList>
            <consortium name="Ensembl"/>
        </authorList>
    </citation>
    <scope>IDENTIFICATION</scope>
    <source>
        <strain evidence="5">Thorbecke</strain>
    </source>
</reference>
<dbReference type="PROSITE" id="PS50297">
    <property type="entry name" value="ANK_REP_REGION"/>
    <property type="match status" value="2"/>
</dbReference>
<evidence type="ECO:0000256" key="1">
    <source>
        <dbReference type="ARBA" id="ARBA00022737"/>
    </source>
</evidence>
<dbReference type="AlphaFoldDB" id="A0A5F9DNS6"/>
<dbReference type="Proteomes" id="UP000001811">
    <property type="component" value="Unplaced"/>
</dbReference>
<keyword evidence="1" id="KW-0677">Repeat</keyword>
<dbReference type="PANTHER" id="PTHR24201">
    <property type="entry name" value="ANK_REP_REGION DOMAIN-CONTAINING PROTEIN"/>
    <property type="match status" value="1"/>
</dbReference>
<reference evidence="5" key="2">
    <citation type="submission" date="2025-08" db="UniProtKB">
        <authorList>
            <consortium name="Ensembl"/>
        </authorList>
    </citation>
    <scope>IDENTIFICATION</scope>
    <source>
        <strain evidence="5">Thorbecke</strain>
    </source>
</reference>
<dbReference type="SMART" id="SM00248">
    <property type="entry name" value="ANK"/>
    <property type="match status" value="2"/>
</dbReference>
<evidence type="ECO:0000313" key="6">
    <source>
        <dbReference type="Proteomes" id="UP000001811"/>
    </source>
</evidence>